<feature type="region of interest" description="Disordered" evidence="1">
    <location>
        <begin position="67"/>
        <end position="104"/>
    </location>
</feature>
<organism evidence="2 3">
    <name type="scientific">Chelonia mydas</name>
    <name type="common">Green sea-turtle</name>
    <name type="synonym">Chelonia agassizi</name>
    <dbReference type="NCBI Taxonomy" id="8469"/>
    <lineage>
        <taxon>Eukaryota</taxon>
        <taxon>Metazoa</taxon>
        <taxon>Chordata</taxon>
        <taxon>Craniata</taxon>
        <taxon>Vertebrata</taxon>
        <taxon>Euteleostomi</taxon>
        <taxon>Archelosauria</taxon>
        <taxon>Testudinata</taxon>
        <taxon>Testudines</taxon>
        <taxon>Cryptodira</taxon>
        <taxon>Durocryptodira</taxon>
        <taxon>Americhelydia</taxon>
        <taxon>Chelonioidea</taxon>
        <taxon>Cheloniidae</taxon>
        <taxon>Chelonia</taxon>
    </lineage>
</organism>
<evidence type="ECO:0000313" key="3">
    <source>
        <dbReference type="Proteomes" id="UP000031443"/>
    </source>
</evidence>
<evidence type="ECO:0000313" key="2">
    <source>
        <dbReference type="EMBL" id="EMP25647.1"/>
    </source>
</evidence>
<gene>
    <name evidence="2" type="ORF">UY3_17235</name>
</gene>
<dbReference type="Proteomes" id="UP000031443">
    <property type="component" value="Unassembled WGS sequence"/>
</dbReference>
<dbReference type="EMBL" id="KB587548">
    <property type="protein sequence ID" value="EMP25647.1"/>
    <property type="molecule type" value="Genomic_DNA"/>
</dbReference>
<sequence>MCPEEPQASRSPELPVTYREESQASCNCSCTSSSLPFPPQTQATQVIGSRLYDWSLQGYVAVESLWKDSPKKKKSGKKASDKPEADNDMPVEVHVNSGEERTMK</sequence>
<accession>M7BBP5</accession>
<name>M7BBP5_CHEMY</name>
<protein>
    <submittedName>
        <fullName evidence="2">Uncharacterized protein</fullName>
    </submittedName>
</protein>
<keyword evidence="3" id="KW-1185">Reference proteome</keyword>
<proteinExistence type="predicted"/>
<evidence type="ECO:0000256" key="1">
    <source>
        <dbReference type="SAM" id="MobiDB-lite"/>
    </source>
</evidence>
<reference evidence="3" key="1">
    <citation type="journal article" date="2013" name="Nat. Genet.">
        <title>The draft genomes of soft-shell turtle and green sea turtle yield insights into the development and evolution of the turtle-specific body plan.</title>
        <authorList>
            <person name="Wang Z."/>
            <person name="Pascual-Anaya J."/>
            <person name="Zadissa A."/>
            <person name="Li W."/>
            <person name="Niimura Y."/>
            <person name="Huang Z."/>
            <person name="Li C."/>
            <person name="White S."/>
            <person name="Xiong Z."/>
            <person name="Fang D."/>
            <person name="Wang B."/>
            <person name="Ming Y."/>
            <person name="Chen Y."/>
            <person name="Zheng Y."/>
            <person name="Kuraku S."/>
            <person name="Pignatelli M."/>
            <person name="Herrero J."/>
            <person name="Beal K."/>
            <person name="Nozawa M."/>
            <person name="Li Q."/>
            <person name="Wang J."/>
            <person name="Zhang H."/>
            <person name="Yu L."/>
            <person name="Shigenobu S."/>
            <person name="Wang J."/>
            <person name="Liu J."/>
            <person name="Flicek P."/>
            <person name="Searle S."/>
            <person name="Wang J."/>
            <person name="Kuratani S."/>
            <person name="Yin Y."/>
            <person name="Aken B."/>
            <person name="Zhang G."/>
            <person name="Irie N."/>
        </authorList>
    </citation>
    <scope>NUCLEOTIDE SEQUENCE [LARGE SCALE GENOMIC DNA]</scope>
</reference>
<dbReference type="AlphaFoldDB" id="M7BBP5"/>